<keyword evidence="2" id="KW-1185">Reference proteome</keyword>
<reference evidence="1 2" key="1">
    <citation type="journal article" date="2008" name="Nature">
        <title>The genome of the model beetle and pest Tribolium castaneum.</title>
        <authorList>
            <consortium name="Tribolium Genome Sequencing Consortium"/>
            <person name="Richards S."/>
            <person name="Gibbs R.A."/>
            <person name="Weinstock G.M."/>
            <person name="Brown S.J."/>
            <person name="Denell R."/>
            <person name="Beeman R.W."/>
            <person name="Gibbs R."/>
            <person name="Beeman R.W."/>
            <person name="Brown S.J."/>
            <person name="Bucher G."/>
            <person name="Friedrich M."/>
            <person name="Grimmelikhuijzen C.J."/>
            <person name="Klingler M."/>
            <person name="Lorenzen M."/>
            <person name="Richards S."/>
            <person name="Roth S."/>
            <person name="Schroder R."/>
            <person name="Tautz D."/>
            <person name="Zdobnov E.M."/>
            <person name="Muzny D."/>
            <person name="Gibbs R.A."/>
            <person name="Weinstock G.M."/>
            <person name="Attaway T."/>
            <person name="Bell S."/>
            <person name="Buhay C.J."/>
            <person name="Chandrabose M.N."/>
            <person name="Chavez D."/>
            <person name="Clerk-Blankenburg K.P."/>
            <person name="Cree A."/>
            <person name="Dao M."/>
            <person name="Davis C."/>
            <person name="Chacko J."/>
            <person name="Dinh H."/>
            <person name="Dugan-Rocha S."/>
            <person name="Fowler G."/>
            <person name="Garner T.T."/>
            <person name="Garnes J."/>
            <person name="Gnirke A."/>
            <person name="Hawes A."/>
            <person name="Hernandez J."/>
            <person name="Hines S."/>
            <person name="Holder M."/>
            <person name="Hume J."/>
            <person name="Jhangiani S.N."/>
            <person name="Joshi V."/>
            <person name="Khan Z.M."/>
            <person name="Jackson L."/>
            <person name="Kovar C."/>
            <person name="Kowis A."/>
            <person name="Lee S."/>
            <person name="Lewis L.R."/>
            <person name="Margolis J."/>
            <person name="Morgan M."/>
            <person name="Nazareth L.V."/>
            <person name="Nguyen N."/>
            <person name="Okwuonu G."/>
            <person name="Parker D."/>
            <person name="Richards S."/>
            <person name="Ruiz S.J."/>
            <person name="Santibanez J."/>
            <person name="Savard J."/>
            <person name="Scherer S.E."/>
            <person name="Schneider B."/>
            <person name="Sodergren E."/>
            <person name="Tautz D."/>
            <person name="Vattahil S."/>
            <person name="Villasana D."/>
            <person name="White C.S."/>
            <person name="Wright R."/>
            <person name="Park Y."/>
            <person name="Beeman R.W."/>
            <person name="Lord J."/>
            <person name="Oppert B."/>
            <person name="Lorenzen M."/>
            <person name="Brown S."/>
            <person name="Wang L."/>
            <person name="Savard J."/>
            <person name="Tautz D."/>
            <person name="Richards S."/>
            <person name="Weinstock G."/>
            <person name="Gibbs R.A."/>
            <person name="Liu Y."/>
            <person name="Worley K."/>
            <person name="Weinstock G."/>
            <person name="Elsik C.G."/>
            <person name="Reese J.T."/>
            <person name="Elhaik E."/>
            <person name="Landan G."/>
            <person name="Graur D."/>
            <person name="Arensburger P."/>
            <person name="Atkinson P."/>
            <person name="Beeman R.W."/>
            <person name="Beidler J."/>
            <person name="Brown S.J."/>
            <person name="Demuth J.P."/>
            <person name="Drury D.W."/>
            <person name="Du Y.Z."/>
            <person name="Fujiwara H."/>
            <person name="Lorenzen M."/>
            <person name="Maselli V."/>
            <person name="Osanai M."/>
            <person name="Park Y."/>
            <person name="Robertson H.M."/>
            <person name="Tu Z."/>
            <person name="Wang J.J."/>
            <person name="Wang S."/>
            <person name="Richards S."/>
            <person name="Song H."/>
            <person name="Zhang L."/>
            <person name="Sodergren E."/>
            <person name="Werner D."/>
            <person name="Stanke M."/>
            <person name="Morgenstern B."/>
            <person name="Solovyev V."/>
            <person name="Kosarev P."/>
            <person name="Brown G."/>
            <person name="Chen H.C."/>
            <person name="Ermolaeva O."/>
            <person name="Hlavina W."/>
            <person name="Kapustin Y."/>
            <person name="Kiryutin B."/>
            <person name="Kitts P."/>
            <person name="Maglott D."/>
            <person name="Pruitt K."/>
            <person name="Sapojnikov V."/>
            <person name="Souvorov A."/>
            <person name="Mackey A.J."/>
            <person name="Waterhouse R.M."/>
            <person name="Wyder S."/>
            <person name="Zdobnov E.M."/>
            <person name="Zdobnov E.M."/>
            <person name="Wyder S."/>
            <person name="Kriventseva E.V."/>
            <person name="Kadowaki T."/>
            <person name="Bork P."/>
            <person name="Aranda M."/>
            <person name="Bao R."/>
            <person name="Beermann A."/>
            <person name="Berns N."/>
            <person name="Bolognesi R."/>
            <person name="Bonneton F."/>
            <person name="Bopp D."/>
            <person name="Brown S.J."/>
            <person name="Bucher G."/>
            <person name="Butts T."/>
            <person name="Chaumot A."/>
            <person name="Denell R.E."/>
            <person name="Ferrier D.E."/>
            <person name="Friedrich M."/>
            <person name="Gordon C.M."/>
            <person name="Jindra M."/>
            <person name="Klingler M."/>
            <person name="Lan Q."/>
            <person name="Lattorff H.M."/>
            <person name="Laudet V."/>
            <person name="von Levetsow C."/>
            <person name="Liu Z."/>
            <person name="Lutz R."/>
            <person name="Lynch J.A."/>
            <person name="da Fonseca R.N."/>
            <person name="Posnien N."/>
            <person name="Reuter R."/>
            <person name="Roth S."/>
            <person name="Savard J."/>
            <person name="Schinko J.B."/>
            <person name="Schmitt C."/>
            <person name="Schoppmeier M."/>
            <person name="Schroder R."/>
            <person name="Shippy T.D."/>
            <person name="Simonnet F."/>
            <person name="Marques-Souza H."/>
            <person name="Tautz D."/>
            <person name="Tomoyasu Y."/>
            <person name="Trauner J."/>
            <person name="Van der Zee M."/>
            <person name="Vervoort M."/>
            <person name="Wittkopp N."/>
            <person name="Wimmer E.A."/>
            <person name="Yang X."/>
            <person name="Jones A.K."/>
            <person name="Sattelle D.B."/>
            <person name="Ebert P.R."/>
            <person name="Nelson D."/>
            <person name="Scott J.G."/>
            <person name="Beeman R.W."/>
            <person name="Muthukrishnan S."/>
            <person name="Kramer K.J."/>
            <person name="Arakane Y."/>
            <person name="Beeman R.W."/>
            <person name="Zhu Q."/>
            <person name="Hogenkamp D."/>
            <person name="Dixit R."/>
            <person name="Oppert B."/>
            <person name="Jiang H."/>
            <person name="Zou Z."/>
            <person name="Marshall J."/>
            <person name="Elpidina E."/>
            <person name="Vinokurov K."/>
            <person name="Oppert C."/>
            <person name="Zou Z."/>
            <person name="Evans J."/>
            <person name="Lu Z."/>
            <person name="Zhao P."/>
            <person name="Sumathipala N."/>
            <person name="Altincicek B."/>
            <person name="Vilcinskas A."/>
            <person name="Williams M."/>
            <person name="Hultmark D."/>
            <person name="Hetru C."/>
            <person name="Jiang H."/>
            <person name="Grimmelikhuijzen C.J."/>
            <person name="Hauser F."/>
            <person name="Cazzamali G."/>
            <person name="Williamson M."/>
            <person name="Park Y."/>
            <person name="Li B."/>
            <person name="Tanaka Y."/>
            <person name="Predel R."/>
            <person name="Neupert S."/>
            <person name="Schachtner J."/>
            <person name="Verleyen P."/>
            <person name="Raible F."/>
            <person name="Bork P."/>
            <person name="Friedrich M."/>
            <person name="Walden K.K."/>
            <person name="Robertson H.M."/>
            <person name="Angeli S."/>
            <person name="Foret S."/>
            <person name="Bucher G."/>
            <person name="Schuetz S."/>
            <person name="Maleszka R."/>
            <person name="Wimmer E.A."/>
            <person name="Beeman R.W."/>
            <person name="Lorenzen M."/>
            <person name="Tomoyasu Y."/>
            <person name="Miller S.C."/>
            <person name="Grossmann D."/>
            <person name="Bucher G."/>
        </authorList>
    </citation>
    <scope>NUCLEOTIDE SEQUENCE [LARGE SCALE GENOMIC DNA]</scope>
    <source>
        <strain evidence="1 2">Georgia GA2</strain>
    </source>
</reference>
<protein>
    <submittedName>
        <fullName evidence="1">Uncharacterized protein</fullName>
    </submittedName>
</protein>
<evidence type="ECO:0000313" key="2">
    <source>
        <dbReference type="Proteomes" id="UP000007266"/>
    </source>
</evidence>
<dbReference type="AlphaFoldDB" id="D6WV85"/>
<accession>D6WV85</accession>
<dbReference type="HOGENOM" id="CLU_931672_0_0_1"/>
<gene>
    <name evidence="1" type="primary">AUGUSTUS-3.0.2_05318</name>
    <name evidence="1" type="ORF">TcasGA2_TC005318</name>
</gene>
<proteinExistence type="predicted"/>
<sequence length="169" mass="18845">MCKHIHLLCRYLKQQNTSLTASTGLSDERNLLISEDSKASEVSGIVTGLTVNEALNPKEFDKQFIAKERQRLRETFNQLVEGATCMEQLEAAKNMCIALEPTLQAIATKRELTTPSTRASPNNKKITPQRGVLHSVLHSTKKKNKRPSMTLVAPTNEEMQAIAIRTLSK</sequence>
<reference evidence="1 2" key="2">
    <citation type="journal article" date="2010" name="Nucleic Acids Res.">
        <title>BeetleBase in 2010: revisions to provide comprehensive genomic information for Tribolium castaneum.</title>
        <authorList>
            <person name="Kim H.S."/>
            <person name="Murphy T."/>
            <person name="Xia J."/>
            <person name="Caragea D."/>
            <person name="Park Y."/>
            <person name="Beeman R.W."/>
            <person name="Lorenzen M.D."/>
            <person name="Butcher S."/>
            <person name="Manak J.R."/>
            <person name="Brown S.J."/>
        </authorList>
    </citation>
    <scope>GENOME REANNOTATION</scope>
    <source>
        <strain evidence="1 2">Georgia GA2</strain>
    </source>
</reference>
<organism evidence="1 2">
    <name type="scientific">Tribolium castaneum</name>
    <name type="common">Red flour beetle</name>
    <dbReference type="NCBI Taxonomy" id="7070"/>
    <lineage>
        <taxon>Eukaryota</taxon>
        <taxon>Metazoa</taxon>
        <taxon>Ecdysozoa</taxon>
        <taxon>Arthropoda</taxon>
        <taxon>Hexapoda</taxon>
        <taxon>Insecta</taxon>
        <taxon>Pterygota</taxon>
        <taxon>Neoptera</taxon>
        <taxon>Endopterygota</taxon>
        <taxon>Coleoptera</taxon>
        <taxon>Polyphaga</taxon>
        <taxon>Cucujiformia</taxon>
        <taxon>Tenebrionidae</taxon>
        <taxon>Tenebrionidae incertae sedis</taxon>
        <taxon>Tribolium</taxon>
    </lineage>
</organism>
<name>D6WV85_TRICA</name>
<dbReference type="InParanoid" id="D6WV85"/>
<dbReference type="eggNOG" id="ENOG502QVXX">
    <property type="taxonomic scope" value="Eukaryota"/>
</dbReference>
<evidence type="ECO:0000313" key="1">
    <source>
        <dbReference type="EMBL" id="EFA07764.2"/>
    </source>
</evidence>
<dbReference type="OrthoDB" id="10031901at2759"/>
<dbReference type="Proteomes" id="UP000007266">
    <property type="component" value="Linkage group 8"/>
</dbReference>
<dbReference type="EMBL" id="KQ971363">
    <property type="protein sequence ID" value="EFA07764.2"/>
    <property type="molecule type" value="Genomic_DNA"/>
</dbReference>